<dbReference type="Proteomes" id="UP000248330">
    <property type="component" value="Unassembled WGS sequence"/>
</dbReference>
<keyword evidence="1" id="KW-1133">Transmembrane helix</keyword>
<proteinExistence type="predicted"/>
<dbReference type="EMBL" id="QICN01000003">
    <property type="protein sequence ID" value="PXV69791.1"/>
    <property type="molecule type" value="Genomic_DNA"/>
</dbReference>
<dbReference type="RefSeq" id="WP_110264699.1">
    <property type="nucleotide sequence ID" value="NZ_CAKZQT010000029.1"/>
</dbReference>
<evidence type="ECO:0000313" key="3">
    <source>
        <dbReference type="Proteomes" id="UP000248330"/>
    </source>
</evidence>
<keyword evidence="3" id="KW-1185">Reference proteome</keyword>
<evidence type="ECO:0008006" key="4">
    <source>
        <dbReference type="Google" id="ProtNLM"/>
    </source>
</evidence>
<protein>
    <recommendedName>
        <fullName evidence="4">DUF2909 family protein</fullName>
    </recommendedName>
</protein>
<accession>A0A318EBC3</accession>
<dbReference type="Pfam" id="PF11137">
    <property type="entry name" value="DUF2909"/>
    <property type="match status" value="1"/>
</dbReference>
<dbReference type="OrthoDB" id="7066027at2"/>
<keyword evidence="1" id="KW-0472">Membrane</keyword>
<comment type="caution">
    <text evidence="2">The sequence shown here is derived from an EMBL/GenBank/DDBJ whole genome shotgun (WGS) entry which is preliminary data.</text>
</comment>
<gene>
    <name evidence="2" type="ORF">C8D93_103367</name>
</gene>
<dbReference type="InterPro" id="IPR021313">
    <property type="entry name" value="DUF2909"/>
</dbReference>
<evidence type="ECO:0000256" key="1">
    <source>
        <dbReference type="SAM" id="Phobius"/>
    </source>
</evidence>
<keyword evidence="1" id="KW-0812">Transmembrane</keyword>
<sequence length="75" mass="8441">MLVKIIIVGLLLAIVASLFTSMSFLIRDDSERRRTLTALKIRIALSITLVLFVLLSWHMGWIAPHTAMRTPIPTP</sequence>
<feature type="transmembrane region" description="Helical" evidence="1">
    <location>
        <begin position="38"/>
        <end position="59"/>
    </location>
</feature>
<evidence type="ECO:0000313" key="2">
    <source>
        <dbReference type="EMBL" id="PXV69791.1"/>
    </source>
</evidence>
<name>A0A318EBC3_9GAMM</name>
<dbReference type="AlphaFoldDB" id="A0A318EBC3"/>
<feature type="transmembrane region" description="Helical" evidence="1">
    <location>
        <begin position="6"/>
        <end position="26"/>
    </location>
</feature>
<organism evidence="2 3">
    <name type="scientific">Sinimarinibacterium flocculans</name>
    <dbReference type="NCBI Taxonomy" id="985250"/>
    <lineage>
        <taxon>Bacteria</taxon>
        <taxon>Pseudomonadati</taxon>
        <taxon>Pseudomonadota</taxon>
        <taxon>Gammaproteobacteria</taxon>
        <taxon>Nevskiales</taxon>
        <taxon>Nevskiaceae</taxon>
        <taxon>Sinimarinibacterium</taxon>
    </lineage>
</organism>
<dbReference type="NCBIfam" id="NF033233">
    <property type="entry name" value="twin_helix"/>
    <property type="match status" value="1"/>
</dbReference>
<reference evidence="2 3" key="1">
    <citation type="submission" date="2018-04" db="EMBL/GenBank/DDBJ databases">
        <title>Genomic Encyclopedia of Type Strains, Phase IV (KMG-IV): sequencing the most valuable type-strain genomes for metagenomic binning, comparative biology and taxonomic classification.</title>
        <authorList>
            <person name="Goeker M."/>
        </authorList>
    </citation>
    <scope>NUCLEOTIDE SEQUENCE [LARGE SCALE GENOMIC DNA]</scope>
    <source>
        <strain evidence="2 3">DSM 104150</strain>
    </source>
</reference>